<comment type="catalytic activity">
    <reaction evidence="8 10">
        <text>GTP + H2O = GDP + phosphate + H(+)</text>
        <dbReference type="Rhea" id="RHEA:19669"/>
        <dbReference type="ChEBI" id="CHEBI:15377"/>
        <dbReference type="ChEBI" id="CHEBI:15378"/>
        <dbReference type="ChEBI" id="CHEBI:37565"/>
        <dbReference type="ChEBI" id="CHEBI:43474"/>
        <dbReference type="ChEBI" id="CHEBI:58189"/>
        <dbReference type="EC" id="3.6.5.4"/>
    </reaction>
</comment>
<evidence type="ECO:0000256" key="8">
    <source>
        <dbReference type="ARBA" id="ARBA00048027"/>
    </source>
</evidence>
<dbReference type="InterPro" id="IPR036225">
    <property type="entry name" value="SRP/SRP_N"/>
</dbReference>
<keyword evidence="2 10" id="KW-0963">Cytoplasm</keyword>
<dbReference type="Pfam" id="PF00448">
    <property type="entry name" value="SRP54"/>
    <property type="match status" value="1"/>
</dbReference>
<dbReference type="InterPro" id="IPR042101">
    <property type="entry name" value="SRP54_N_sf"/>
</dbReference>
<comment type="similarity">
    <text evidence="10">Belongs to the GTP-binding SRP family. FtsY subfamily.</text>
</comment>
<dbReference type="NCBIfam" id="TIGR00064">
    <property type="entry name" value="ftsY"/>
    <property type="match status" value="1"/>
</dbReference>
<evidence type="ECO:0000256" key="3">
    <source>
        <dbReference type="ARBA" id="ARBA00022741"/>
    </source>
</evidence>
<dbReference type="SMART" id="SM00382">
    <property type="entry name" value="AAA"/>
    <property type="match status" value="1"/>
</dbReference>
<dbReference type="InterPro" id="IPR003593">
    <property type="entry name" value="AAA+_ATPase"/>
</dbReference>
<dbReference type="EC" id="3.6.5.4" evidence="10"/>
<dbReference type="HAMAP" id="MF_00920">
    <property type="entry name" value="FtsY"/>
    <property type="match status" value="1"/>
</dbReference>
<dbReference type="PROSITE" id="PS00300">
    <property type="entry name" value="SRP54"/>
    <property type="match status" value="1"/>
</dbReference>
<feature type="domain" description="SRP54-type proteins GTP-binding" evidence="12">
    <location>
        <begin position="321"/>
        <end position="334"/>
    </location>
</feature>
<dbReference type="GO" id="GO:0005525">
    <property type="term" value="F:GTP binding"/>
    <property type="evidence" value="ECO:0007669"/>
    <property type="project" value="UniProtKB-UniRule"/>
</dbReference>
<keyword evidence="6 10" id="KW-0472">Membrane</keyword>
<dbReference type="GO" id="GO:0006614">
    <property type="term" value="P:SRP-dependent cotranslational protein targeting to membrane"/>
    <property type="evidence" value="ECO:0007669"/>
    <property type="project" value="InterPro"/>
</dbReference>
<dbReference type="PANTHER" id="PTHR43134">
    <property type="entry name" value="SIGNAL RECOGNITION PARTICLE RECEPTOR SUBUNIT ALPHA"/>
    <property type="match status" value="1"/>
</dbReference>
<feature type="binding site" evidence="10">
    <location>
        <begin position="300"/>
        <end position="303"/>
    </location>
    <ligand>
        <name>GTP</name>
        <dbReference type="ChEBI" id="CHEBI:37565"/>
    </ligand>
</feature>
<dbReference type="Proteomes" id="UP000218172">
    <property type="component" value="Unassembled WGS sequence"/>
</dbReference>
<keyword evidence="5 10" id="KW-0342">GTP-binding</keyword>
<dbReference type="SMART" id="SM00963">
    <property type="entry name" value="SRP54_N"/>
    <property type="match status" value="1"/>
</dbReference>
<evidence type="ECO:0000256" key="1">
    <source>
        <dbReference type="ARBA" id="ARBA00022475"/>
    </source>
</evidence>
<dbReference type="GO" id="GO:0005047">
    <property type="term" value="F:signal recognition particle binding"/>
    <property type="evidence" value="ECO:0007669"/>
    <property type="project" value="TreeGrafter"/>
</dbReference>
<evidence type="ECO:0000256" key="10">
    <source>
        <dbReference type="HAMAP-Rule" id="MF_00920"/>
    </source>
</evidence>
<evidence type="ECO:0000256" key="5">
    <source>
        <dbReference type="ARBA" id="ARBA00023134"/>
    </source>
</evidence>
<evidence type="ECO:0000256" key="11">
    <source>
        <dbReference type="SAM" id="MobiDB-lite"/>
    </source>
</evidence>
<evidence type="ECO:0000256" key="6">
    <source>
        <dbReference type="ARBA" id="ARBA00023136"/>
    </source>
</evidence>
<evidence type="ECO:0000256" key="9">
    <source>
        <dbReference type="ARBA" id="ARBA00053570"/>
    </source>
</evidence>
<dbReference type="InterPro" id="IPR000897">
    <property type="entry name" value="SRP54_GTPase_dom"/>
</dbReference>
<comment type="subcellular location">
    <subcellularLocation>
        <location evidence="10">Cell membrane</location>
        <topology evidence="10">Peripheral membrane protein</topology>
        <orientation evidence="10">Cytoplasmic side</orientation>
    </subcellularLocation>
    <subcellularLocation>
        <location evidence="10">Cytoplasm</location>
    </subcellularLocation>
</comment>
<dbReference type="CDD" id="cd17874">
    <property type="entry name" value="FtsY"/>
    <property type="match status" value="1"/>
</dbReference>
<dbReference type="Gene3D" id="3.40.50.300">
    <property type="entry name" value="P-loop containing nucleotide triphosphate hydrolases"/>
    <property type="match status" value="1"/>
</dbReference>
<keyword evidence="1 10" id="KW-1003">Cell membrane</keyword>
<dbReference type="SUPFAM" id="SSF47364">
    <property type="entry name" value="Domain of the SRP/SRP receptor G-proteins"/>
    <property type="match status" value="1"/>
</dbReference>
<feature type="region of interest" description="Disordered" evidence="11">
    <location>
        <begin position="1"/>
        <end position="33"/>
    </location>
</feature>
<dbReference type="SUPFAM" id="SSF52540">
    <property type="entry name" value="P-loop containing nucleoside triphosphate hydrolases"/>
    <property type="match status" value="1"/>
</dbReference>
<organism evidence="13 14">
    <name type="scientific">SAR86 cluster bacterium</name>
    <dbReference type="NCBI Taxonomy" id="2030880"/>
    <lineage>
        <taxon>Bacteria</taxon>
        <taxon>Pseudomonadati</taxon>
        <taxon>Pseudomonadota</taxon>
        <taxon>Gammaproteobacteria</taxon>
        <taxon>SAR86 cluster</taxon>
    </lineage>
</organism>
<keyword evidence="3 10" id="KW-0547">Nucleotide-binding</keyword>
<reference evidence="14" key="1">
    <citation type="submission" date="2017-08" db="EMBL/GenBank/DDBJ databases">
        <title>A dynamic microbial community with high functional redundancy inhabits the cold, oxic subseafloor aquifer.</title>
        <authorList>
            <person name="Tully B.J."/>
            <person name="Wheat C.G."/>
            <person name="Glazer B.T."/>
            <person name="Huber J.A."/>
        </authorList>
    </citation>
    <scope>NUCLEOTIDE SEQUENCE [LARGE SCALE GENOMIC DNA]</scope>
</reference>
<dbReference type="GO" id="GO:0003924">
    <property type="term" value="F:GTPase activity"/>
    <property type="evidence" value="ECO:0007669"/>
    <property type="project" value="UniProtKB-UniRule"/>
</dbReference>
<sequence>MFGFGKKQKPSAITPIKDKIDSDTTKTPLPKSEQLQDEAPISAEGGLFKRLISGLDRTRSRLSDGLSSLILGKKVIDESLLDEIETQLLTADVGVAASDQIISNLKAKLSRKQLADPAEFLQALKQELTSLLSPCAIPLQIDSSCKPFVILMVGVNGVGKTTTIGKLSKRLQLEGKKVMLAAGDTFRAAAVEQLQVWGDRNNVPVIAQDSGADSASVIYDAYQAAKARGVDVLIADTAGRLHNKDNLMSELEKIVRVLRKQDPRLPNEIMLVLDATTGQNALTQAASFHKSVSLTGISLSKLDGTAKGGVVFAIAKQLQLPIRFIGVGEQIDDLRPFDADQFVEALFSK</sequence>
<proteinExistence type="inferred from homology"/>
<dbReference type="AlphaFoldDB" id="A0A2A4MRZ3"/>
<dbReference type="GO" id="GO:0005737">
    <property type="term" value="C:cytoplasm"/>
    <property type="evidence" value="ECO:0007669"/>
    <property type="project" value="UniProtKB-SubCell"/>
</dbReference>
<evidence type="ECO:0000259" key="12">
    <source>
        <dbReference type="PROSITE" id="PS00300"/>
    </source>
</evidence>
<protein>
    <recommendedName>
        <fullName evidence="10">Signal recognition particle receptor FtsY</fullName>
        <shortName evidence="10">SRP receptor</shortName>
        <ecNumber evidence="10">3.6.5.4</ecNumber>
    </recommendedName>
</protein>
<feature type="binding site" evidence="10">
    <location>
        <begin position="236"/>
        <end position="240"/>
    </location>
    <ligand>
        <name>GTP</name>
        <dbReference type="ChEBI" id="CHEBI:37565"/>
    </ligand>
</feature>
<dbReference type="InterPro" id="IPR027417">
    <property type="entry name" value="P-loop_NTPase"/>
</dbReference>
<evidence type="ECO:0000256" key="4">
    <source>
        <dbReference type="ARBA" id="ARBA00022801"/>
    </source>
</evidence>
<dbReference type="Gene3D" id="1.20.120.140">
    <property type="entry name" value="Signal recognition particle SRP54, nucleotide-binding domain"/>
    <property type="match status" value="1"/>
</dbReference>
<accession>A0A2A4MRZ3</accession>
<evidence type="ECO:0000313" key="14">
    <source>
        <dbReference type="Proteomes" id="UP000218172"/>
    </source>
</evidence>
<dbReference type="Pfam" id="PF02881">
    <property type="entry name" value="SRP54_N"/>
    <property type="match status" value="1"/>
</dbReference>
<feature type="binding site" evidence="10">
    <location>
        <begin position="154"/>
        <end position="161"/>
    </location>
    <ligand>
        <name>GTP</name>
        <dbReference type="ChEBI" id="CHEBI:37565"/>
    </ligand>
</feature>
<dbReference type="FunFam" id="1.20.120.140:FF:000002">
    <property type="entry name" value="Signal recognition particle receptor FtsY"/>
    <property type="match status" value="1"/>
</dbReference>
<dbReference type="PANTHER" id="PTHR43134:SF1">
    <property type="entry name" value="SIGNAL RECOGNITION PARTICLE RECEPTOR SUBUNIT ALPHA"/>
    <property type="match status" value="1"/>
</dbReference>
<evidence type="ECO:0000256" key="7">
    <source>
        <dbReference type="ARBA" id="ARBA00023170"/>
    </source>
</evidence>
<keyword evidence="7 10" id="KW-0675">Receptor</keyword>
<comment type="subunit">
    <text evidence="10">Part of the signal recognition particle protein translocation system, which is composed of SRP and FtsY. SRP is a ribonucleoprotein composed of Ffh and a 4.5S RNA molecule.</text>
</comment>
<dbReference type="FunFam" id="3.40.50.300:FF:000053">
    <property type="entry name" value="Signal recognition particle receptor FtsY"/>
    <property type="match status" value="1"/>
</dbReference>
<name>A0A2A4MRZ3_9GAMM</name>
<comment type="caution">
    <text evidence="13">The sequence shown here is derived from an EMBL/GenBank/DDBJ whole genome shotgun (WGS) entry which is preliminary data.</text>
</comment>
<dbReference type="SMART" id="SM00962">
    <property type="entry name" value="SRP54"/>
    <property type="match status" value="1"/>
</dbReference>
<dbReference type="InterPro" id="IPR013822">
    <property type="entry name" value="Signal_recog_particl_SRP54_hlx"/>
</dbReference>
<comment type="function">
    <text evidence="9 10">Involved in targeting and insertion of nascent membrane proteins into the cytoplasmic membrane. Acts as a receptor for the complex formed by the signal recognition particle (SRP) and the ribosome-nascent chain (RNC). Interaction with SRP-RNC leads to the transfer of the RNC complex to the Sec translocase for insertion into the membrane, the hydrolysis of GTP by both Ffh and FtsY, and the dissociation of the SRP-FtsY complex into the individual components.</text>
</comment>
<evidence type="ECO:0000313" key="13">
    <source>
        <dbReference type="EMBL" id="PCH62642.1"/>
    </source>
</evidence>
<gene>
    <name evidence="10" type="primary">ftsY</name>
    <name evidence="13" type="ORF">COC19_02520</name>
</gene>
<dbReference type="EMBL" id="NVQR01000035">
    <property type="protein sequence ID" value="PCH62642.1"/>
    <property type="molecule type" value="Genomic_DNA"/>
</dbReference>
<dbReference type="GO" id="GO:0005886">
    <property type="term" value="C:plasma membrane"/>
    <property type="evidence" value="ECO:0007669"/>
    <property type="project" value="UniProtKB-SubCell"/>
</dbReference>
<dbReference type="InterPro" id="IPR004390">
    <property type="entry name" value="SR_rcpt_FtsY"/>
</dbReference>
<evidence type="ECO:0000256" key="2">
    <source>
        <dbReference type="ARBA" id="ARBA00022490"/>
    </source>
</evidence>
<keyword evidence="4 10" id="KW-0378">Hydrolase</keyword>